<name>A0ABZ3IRX0_9FIRM</name>
<protein>
    <submittedName>
        <fullName evidence="1">Arsenical resistance operon trans-acting repressor ArsD</fullName>
    </submittedName>
</protein>
<gene>
    <name evidence="1" type="primary">arsD</name>
    <name evidence="1" type="ORF">SPSIL_046770</name>
</gene>
<reference evidence="1" key="1">
    <citation type="submission" date="2024-05" db="EMBL/GenBank/DDBJ databases">
        <title>Isolation and characterization of Sporomusa carbonis sp. nov., a carboxydotrophic hydrogenogen in the genus of Sporomusa isolated from a charcoal burning pile.</title>
        <authorList>
            <person name="Boeer T."/>
            <person name="Rosenbaum F."/>
            <person name="Eysell L."/>
            <person name="Mueller V."/>
            <person name="Daniel R."/>
            <person name="Poehlein A."/>
        </authorList>
    </citation>
    <scope>NUCLEOTIDE SEQUENCE [LARGE SCALE GENOMIC DNA]</scope>
    <source>
        <strain evidence="1">DSM 10669</strain>
    </source>
</reference>
<accession>A0ABZ3IRX0</accession>
<dbReference type="Gene3D" id="3.40.30.10">
    <property type="entry name" value="Glutaredoxin"/>
    <property type="match status" value="1"/>
</dbReference>
<organism evidence="1 2">
    <name type="scientific">Sporomusa silvacetica DSM 10669</name>
    <dbReference type="NCBI Taxonomy" id="1123289"/>
    <lineage>
        <taxon>Bacteria</taxon>
        <taxon>Bacillati</taxon>
        <taxon>Bacillota</taxon>
        <taxon>Negativicutes</taxon>
        <taxon>Selenomonadales</taxon>
        <taxon>Sporomusaceae</taxon>
        <taxon>Sporomusa</taxon>
    </lineage>
</organism>
<proteinExistence type="predicted"/>
<evidence type="ECO:0000313" key="2">
    <source>
        <dbReference type="Proteomes" id="UP000216752"/>
    </source>
</evidence>
<dbReference type="Pfam" id="PF06953">
    <property type="entry name" value="ArsD"/>
    <property type="match status" value="1"/>
</dbReference>
<evidence type="ECO:0000313" key="1">
    <source>
        <dbReference type="EMBL" id="XFO68454.1"/>
    </source>
</evidence>
<keyword evidence="2" id="KW-1185">Reference proteome</keyword>
<dbReference type="InterPro" id="IPR010712">
    <property type="entry name" value="Arsenical-R_ArsD"/>
</dbReference>
<dbReference type="EMBL" id="CP155573">
    <property type="protein sequence ID" value="XFO68454.1"/>
    <property type="molecule type" value="Genomic_DNA"/>
</dbReference>
<dbReference type="NCBIfam" id="NF033727">
    <property type="entry name" value="chaperon_ArsD"/>
    <property type="match status" value="1"/>
</dbReference>
<dbReference type="RefSeq" id="WP_094602600.1">
    <property type="nucleotide sequence ID" value="NZ_CP155573.1"/>
</dbReference>
<sequence>MKKVEIFDPAMCCSTGVCGPSIDPELLRIATVISTLKEKGIIIQRHGLANEPQDFVTNKIINDILQKQGAEILPVTLVDGEVAKTKEYPTNEELSKWLGTDIQTKKPEKTGGCGCSCGPEGCC</sequence>
<dbReference type="Proteomes" id="UP000216752">
    <property type="component" value="Chromosome"/>
</dbReference>